<sequence length="174" mass="19227">MYLYLLAAVPVPACIHTCLPPGFGYNYSKGTATNMQEGSHYDEDPGVLSVDVHVGEVDMCESVVRSGNSSSAMVMHVNNPWPTRGFEEAASLKCGTARPSTQAPRKLGGQPTWHNMASMWPPTPAAPLVIDESACMCDVLYEAKECVRYRAYPQYGALEYECKTEWQRARSRDI</sequence>
<reference evidence="1 2" key="1">
    <citation type="journal article" date="2018" name="Biotechnol. Biofuels">
        <title>Integrative visual omics of the white-rot fungus Polyporus brumalis exposes the biotechnological potential of its oxidative enzymes for delignifying raw plant biomass.</title>
        <authorList>
            <person name="Miyauchi S."/>
            <person name="Rancon A."/>
            <person name="Drula E."/>
            <person name="Hage H."/>
            <person name="Chaduli D."/>
            <person name="Favel A."/>
            <person name="Grisel S."/>
            <person name="Henrissat B."/>
            <person name="Herpoel-Gimbert I."/>
            <person name="Ruiz-Duenas F.J."/>
            <person name="Chevret D."/>
            <person name="Hainaut M."/>
            <person name="Lin J."/>
            <person name="Wang M."/>
            <person name="Pangilinan J."/>
            <person name="Lipzen A."/>
            <person name="Lesage-Meessen L."/>
            <person name="Navarro D."/>
            <person name="Riley R."/>
            <person name="Grigoriev I.V."/>
            <person name="Zhou S."/>
            <person name="Raouche S."/>
            <person name="Rosso M.N."/>
        </authorList>
    </citation>
    <scope>NUCLEOTIDE SEQUENCE [LARGE SCALE GENOMIC DNA]</scope>
    <source>
        <strain evidence="1 2">BRFM 1820</strain>
    </source>
</reference>
<proteinExistence type="predicted"/>
<evidence type="ECO:0000313" key="1">
    <source>
        <dbReference type="EMBL" id="RDX41448.1"/>
    </source>
</evidence>
<name>A0A371CME2_9APHY</name>
<evidence type="ECO:0000313" key="2">
    <source>
        <dbReference type="Proteomes" id="UP000256964"/>
    </source>
</evidence>
<organism evidence="1 2">
    <name type="scientific">Lentinus brumalis</name>
    <dbReference type="NCBI Taxonomy" id="2498619"/>
    <lineage>
        <taxon>Eukaryota</taxon>
        <taxon>Fungi</taxon>
        <taxon>Dikarya</taxon>
        <taxon>Basidiomycota</taxon>
        <taxon>Agaricomycotina</taxon>
        <taxon>Agaricomycetes</taxon>
        <taxon>Polyporales</taxon>
        <taxon>Polyporaceae</taxon>
        <taxon>Lentinus</taxon>
    </lineage>
</organism>
<protein>
    <submittedName>
        <fullName evidence="1">Uncharacterized protein</fullName>
    </submittedName>
</protein>
<gene>
    <name evidence="1" type="ORF">OH76DRAFT_1423131</name>
</gene>
<dbReference type="EMBL" id="KZ857512">
    <property type="protein sequence ID" value="RDX41448.1"/>
    <property type="molecule type" value="Genomic_DNA"/>
</dbReference>
<dbReference type="AlphaFoldDB" id="A0A371CME2"/>
<dbReference type="Proteomes" id="UP000256964">
    <property type="component" value="Unassembled WGS sequence"/>
</dbReference>
<keyword evidence="2" id="KW-1185">Reference proteome</keyword>
<accession>A0A371CME2</accession>